<dbReference type="EC" id="2.1.1.-" evidence="1"/>
<dbReference type="CDD" id="cd02440">
    <property type="entry name" value="AdoMet_MTases"/>
    <property type="match status" value="1"/>
</dbReference>
<keyword evidence="1" id="KW-0489">Methyltransferase</keyword>
<dbReference type="GO" id="GO:0032259">
    <property type="term" value="P:methylation"/>
    <property type="evidence" value="ECO:0007669"/>
    <property type="project" value="UniProtKB-KW"/>
</dbReference>
<dbReference type="InterPro" id="IPR027555">
    <property type="entry name" value="Mo5U34_MeTrfas-like"/>
</dbReference>
<dbReference type="Gene3D" id="3.40.50.150">
    <property type="entry name" value="Vaccinia Virus protein VP39"/>
    <property type="match status" value="1"/>
</dbReference>
<keyword evidence="1" id="KW-0808">Transferase</keyword>
<evidence type="ECO:0000313" key="2">
    <source>
        <dbReference type="Proteomes" id="UP000254841"/>
    </source>
</evidence>
<sequence>MANPLESKHIAPLYRAITLLDRLVEKGCASFGYNNGVQIYSESFAMPLVDSRADELIALLGGADELEWAKSLVLDKSQAPRQGKESCVLDVLALLAWRLKGWRKGPFTLASPSCSLHIDSEWQSYMKWDLLAPFVQIGGAKVADVGCNNGFYMFAMYAGRKAESPQMPQSLQKIVGFDPSGLFYCQFAWLNHLLDLPIGYELLGVQDLPAYVQRVGEKFDVIFCLGVLYHRSDVFATLKSIAQSLETGGVAFIDTLIFDINDVASTLDSSIAGLPLALSVRGSYAKMSNVYLLPNLSALEGWCERCGFESVEMLAIVPTTTREQRKTRWIDSLSLENFLDPNDSSKTIEGYPAPKRAYIKVRRK</sequence>
<evidence type="ECO:0000313" key="1">
    <source>
        <dbReference type="EMBL" id="STO96516.1"/>
    </source>
</evidence>
<dbReference type="Proteomes" id="UP000254841">
    <property type="component" value="Unassembled WGS sequence"/>
</dbReference>
<organism evidence="1 2">
    <name type="scientific">Helicobacter canis</name>
    <dbReference type="NCBI Taxonomy" id="29419"/>
    <lineage>
        <taxon>Bacteria</taxon>
        <taxon>Pseudomonadati</taxon>
        <taxon>Campylobacterota</taxon>
        <taxon>Epsilonproteobacteria</taxon>
        <taxon>Campylobacterales</taxon>
        <taxon>Helicobacteraceae</taxon>
        <taxon>Helicobacter</taxon>
    </lineage>
</organism>
<dbReference type="RefSeq" id="WP_258552149.1">
    <property type="nucleotide sequence ID" value="NZ_UGHV01000001.1"/>
</dbReference>
<gene>
    <name evidence="1" type="primary">cmoB</name>
    <name evidence="1" type="ORF">NCTC12410_00329</name>
</gene>
<dbReference type="EMBL" id="UGHV01000001">
    <property type="protein sequence ID" value="STO96516.1"/>
    <property type="molecule type" value="Genomic_DNA"/>
</dbReference>
<dbReference type="InterPro" id="IPR029063">
    <property type="entry name" value="SAM-dependent_MTases_sf"/>
</dbReference>
<accession>A0A377J3W6</accession>
<proteinExistence type="predicted"/>
<reference evidence="1 2" key="1">
    <citation type="submission" date="2018-06" db="EMBL/GenBank/DDBJ databases">
        <authorList>
            <consortium name="Pathogen Informatics"/>
            <person name="Doyle S."/>
        </authorList>
    </citation>
    <scope>NUCLEOTIDE SEQUENCE [LARGE SCALE GENOMIC DNA]</scope>
    <source>
        <strain evidence="1 2">NCTC12410</strain>
    </source>
</reference>
<dbReference type="GO" id="GO:0008168">
    <property type="term" value="F:methyltransferase activity"/>
    <property type="evidence" value="ECO:0007669"/>
    <property type="project" value="UniProtKB-KW"/>
</dbReference>
<dbReference type="Pfam" id="PF08003">
    <property type="entry name" value="Methyltransf_9"/>
    <property type="match status" value="1"/>
</dbReference>
<protein>
    <submittedName>
        <fullName evidence="1">Putative methyltransferase</fullName>
        <ecNumber evidence="1">2.1.1.-</ecNumber>
    </submittedName>
</protein>
<name>A0A377J3W6_9HELI</name>
<dbReference type="AlphaFoldDB" id="A0A377J3W6"/>
<dbReference type="SUPFAM" id="SSF53335">
    <property type="entry name" value="S-adenosyl-L-methionine-dependent methyltransferases"/>
    <property type="match status" value="1"/>
</dbReference>
<dbReference type="NCBIfam" id="NF011650">
    <property type="entry name" value="PRK15068.1"/>
    <property type="match status" value="1"/>
</dbReference>